<dbReference type="AlphaFoldDB" id="A0A9N8HXJ6"/>
<evidence type="ECO:0000256" key="4">
    <source>
        <dbReference type="ARBA" id="ARBA00011919"/>
    </source>
</evidence>
<evidence type="ECO:0000256" key="7">
    <source>
        <dbReference type="ARBA" id="ARBA00022723"/>
    </source>
</evidence>
<dbReference type="Pfam" id="PF05153">
    <property type="entry name" value="MIOX"/>
    <property type="match status" value="1"/>
</dbReference>
<dbReference type="PANTHER" id="PTHR12588">
    <property type="entry name" value="MYOINOSITOL OXYGENASE"/>
    <property type="match status" value="1"/>
</dbReference>
<evidence type="ECO:0000256" key="9">
    <source>
        <dbReference type="ARBA" id="ARBA00023004"/>
    </source>
</evidence>
<reference evidence="14" key="1">
    <citation type="submission" date="2020-06" db="EMBL/GenBank/DDBJ databases">
        <authorList>
            <consortium name="Plant Systems Biology data submission"/>
        </authorList>
    </citation>
    <scope>NUCLEOTIDE SEQUENCE</scope>
    <source>
        <strain evidence="14">D6</strain>
    </source>
</reference>
<keyword evidence="6" id="KW-0963">Cytoplasm</keyword>
<evidence type="ECO:0000256" key="10">
    <source>
        <dbReference type="ARBA" id="ARBA00029668"/>
    </source>
</evidence>
<dbReference type="GO" id="GO:0005506">
    <property type="term" value="F:iron ion binding"/>
    <property type="evidence" value="ECO:0007669"/>
    <property type="project" value="InterPro"/>
</dbReference>
<feature type="compositionally biased region" description="Basic and acidic residues" evidence="13">
    <location>
        <begin position="12"/>
        <end position="21"/>
    </location>
</feature>
<evidence type="ECO:0000256" key="3">
    <source>
        <dbReference type="ARBA" id="ARBA00005286"/>
    </source>
</evidence>
<comment type="catalytic activity">
    <reaction evidence="11">
        <text>myo-inositol + O2 = D-glucuronate + H2O + H(+)</text>
        <dbReference type="Rhea" id="RHEA:23696"/>
        <dbReference type="ChEBI" id="CHEBI:15377"/>
        <dbReference type="ChEBI" id="CHEBI:15378"/>
        <dbReference type="ChEBI" id="CHEBI:15379"/>
        <dbReference type="ChEBI" id="CHEBI:17268"/>
        <dbReference type="ChEBI" id="CHEBI:58720"/>
        <dbReference type="EC" id="1.13.99.1"/>
    </reaction>
</comment>
<evidence type="ECO:0000256" key="1">
    <source>
        <dbReference type="ARBA" id="ARBA00004496"/>
    </source>
</evidence>
<evidence type="ECO:0000256" key="5">
    <source>
        <dbReference type="ARBA" id="ARBA00019269"/>
    </source>
</evidence>
<comment type="similarity">
    <text evidence="3">Belongs to the myo-inositol oxygenase family.</text>
</comment>
<dbReference type="OrthoDB" id="5151075at2759"/>
<gene>
    <name evidence="14" type="ORF">SEMRO_1819_G299630.1</name>
</gene>
<dbReference type="EMBL" id="CAICTM010001817">
    <property type="protein sequence ID" value="CAB9526378.1"/>
    <property type="molecule type" value="Genomic_DNA"/>
</dbReference>
<sequence>MSLPLKRTIRFTTEHQEDNRSSDCSASASCCSSSSSEATPRKRARCDWKSTSKETTEQKTLSGLQDLFDGRRWRGGKKSSVSSPVTFRLEHRQGGPLATYPGEERILLFRSDLKGAIAKIIFSYNEFEAAAKIHVLDVKGSYRGFDLGGLLFSETVRTLQDRGKAVCCELDAEEDVRRHNKLVGFYSQLGCVVKPNTRPQFLNNNDGETYRKVPMQIDLQATADHPSCLIKTTMGGFMPIVLLGSKGREGKLDDNSGKRQQHWLMAQDGRGHVQFRTTTGHYLSIDPEGRCTEQEEQSYSNGTSTFELRRMSDNLERAEETSEHDLWIVLSHFGTYLYLDPISLHFEGTKTPSFWKSNSDELSLTCTSDTPPRRQFYRQSWIRQTVHFVQECKKKYQCCQLGRMTLQEALTRVKHRKGFPWRMDACDISLRSVCFETAEAARAAGHPDWVQLVALVHGLASVVHDLEEGAAGENDDYDWTLPSTSRVVGCAHPNNAIFTEFKDLNSDEHDDRYSTPLGVYTRHCGLANVDLTWSGPEYLHMMLQHNEVDLPQEGFDLLRLFQLRDWHTKGLYDSLANEDDEEIQSFIVDFDQLRKHTLEVCLSSPELTDTECDQLWRSHYACIAAKFGADVVLEW</sequence>
<evidence type="ECO:0000256" key="12">
    <source>
        <dbReference type="PIRSR" id="PIRSR607828-2"/>
    </source>
</evidence>
<dbReference type="InterPro" id="IPR007828">
    <property type="entry name" value="Inositol_oxygenase"/>
</dbReference>
<dbReference type="EC" id="1.13.99.1" evidence="4"/>
<proteinExistence type="inferred from homology"/>
<accession>A0A9N8HXJ6</accession>
<comment type="cofactor">
    <cofactor evidence="12">
        <name>Fe cation</name>
        <dbReference type="ChEBI" id="CHEBI:24875"/>
    </cofactor>
    <text evidence="12">Binds 2 iron ions per subunit.</text>
</comment>
<keyword evidence="15" id="KW-1185">Reference proteome</keyword>
<evidence type="ECO:0000256" key="11">
    <source>
        <dbReference type="ARBA" id="ARBA00048271"/>
    </source>
</evidence>
<evidence type="ECO:0000256" key="8">
    <source>
        <dbReference type="ARBA" id="ARBA00023002"/>
    </source>
</evidence>
<dbReference type="SUPFAM" id="SSF109604">
    <property type="entry name" value="HD-domain/PDEase-like"/>
    <property type="match status" value="1"/>
</dbReference>
<evidence type="ECO:0000256" key="13">
    <source>
        <dbReference type="SAM" id="MobiDB-lite"/>
    </source>
</evidence>
<feature type="compositionally biased region" description="Low complexity" evidence="13">
    <location>
        <begin position="22"/>
        <end position="36"/>
    </location>
</feature>
<dbReference type="GO" id="GO:0005737">
    <property type="term" value="C:cytoplasm"/>
    <property type="evidence" value="ECO:0007669"/>
    <property type="project" value="UniProtKB-SubCell"/>
</dbReference>
<evidence type="ECO:0000256" key="2">
    <source>
        <dbReference type="ARBA" id="ARBA00005167"/>
    </source>
</evidence>
<feature type="binding site" evidence="12">
    <location>
        <position position="457"/>
    </location>
    <ligand>
        <name>Fe cation</name>
        <dbReference type="ChEBI" id="CHEBI:24875"/>
        <label>1</label>
    </ligand>
</feature>
<evidence type="ECO:0000313" key="15">
    <source>
        <dbReference type="Proteomes" id="UP001153069"/>
    </source>
</evidence>
<feature type="region of interest" description="Disordered" evidence="13">
    <location>
        <begin position="12"/>
        <end position="44"/>
    </location>
</feature>
<dbReference type="GO" id="GO:0050113">
    <property type="term" value="F:inositol oxygenase activity"/>
    <property type="evidence" value="ECO:0007669"/>
    <property type="project" value="UniProtKB-EC"/>
</dbReference>
<organism evidence="14 15">
    <name type="scientific">Seminavis robusta</name>
    <dbReference type="NCBI Taxonomy" id="568900"/>
    <lineage>
        <taxon>Eukaryota</taxon>
        <taxon>Sar</taxon>
        <taxon>Stramenopiles</taxon>
        <taxon>Ochrophyta</taxon>
        <taxon>Bacillariophyta</taxon>
        <taxon>Bacillariophyceae</taxon>
        <taxon>Bacillariophycidae</taxon>
        <taxon>Naviculales</taxon>
        <taxon>Naviculaceae</taxon>
        <taxon>Seminavis</taxon>
    </lineage>
</organism>
<evidence type="ECO:0000313" key="14">
    <source>
        <dbReference type="EMBL" id="CAB9526378.1"/>
    </source>
</evidence>
<protein>
    <recommendedName>
        <fullName evidence="5">Inositol oxygenase</fullName>
        <ecNumber evidence="4">1.13.99.1</ecNumber>
    </recommendedName>
    <alternativeName>
        <fullName evidence="10">Myo-inositol oxygenase</fullName>
    </alternativeName>
</protein>
<keyword evidence="8" id="KW-0560">Oxidoreductase</keyword>
<dbReference type="Proteomes" id="UP001153069">
    <property type="component" value="Unassembled WGS sequence"/>
</dbReference>
<dbReference type="PANTHER" id="PTHR12588:SF0">
    <property type="entry name" value="INOSITOL OXYGENASE"/>
    <property type="match status" value="1"/>
</dbReference>
<keyword evidence="9 12" id="KW-0408">Iron</keyword>
<dbReference type="InterPro" id="IPR008999">
    <property type="entry name" value="Actin-crosslinking"/>
</dbReference>
<name>A0A9N8HXJ6_9STRA</name>
<comment type="caution">
    <text evidence="14">The sequence shown here is derived from an EMBL/GenBank/DDBJ whole genome shotgun (WGS) entry which is preliminary data.</text>
</comment>
<comment type="subcellular location">
    <subcellularLocation>
        <location evidence="1">Cytoplasm</location>
    </subcellularLocation>
</comment>
<evidence type="ECO:0000256" key="6">
    <source>
        <dbReference type="ARBA" id="ARBA00022490"/>
    </source>
</evidence>
<dbReference type="SUPFAM" id="SSF50405">
    <property type="entry name" value="Actin-crosslinking proteins"/>
    <property type="match status" value="1"/>
</dbReference>
<keyword evidence="7 12" id="KW-0479">Metal-binding</keyword>
<comment type="pathway">
    <text evidence="2">Polyol metabolism; myo-inositol degradation into D-glucuronate; D-glucuronate from myo-inositol: step 1/1.</text>
</comment>
<dbReference type="GO" id="GO:0019310">
    <property type="term" value="P:inositol catabolic process"/>
    <property type="evidence" value="ECO:0007669"/>
    <property type="project" value="InterPro"/>
</dbReference>